<dbReference type="Proteomes" id="UP001500459">
    <property type="component" value="Unassembled WGS sequence"/>
</dbReference>
<evidence type="ECO:0000313" key="4">
    <source>
        <dbReference type="Proteomes" id="UP001500459"/>
    </source>
</evidence>
<dbReference type="CDD" id="cd00158">
    <property type="entry name" value="RHOD"/>
    <property type="match status" value="1"/>
</dbReference>
<comment type="caution">
    <text evidence="3">The sequence shown here is derived from an EMBL/GenBank/DDBJ whole genome shotgun (WGS) entry which is preliminary data.</text>
</comment>
<dbReference type="InterPro" id="IPR036873">
    <property type="entry name" value="Rhodanese-like_dom_sf"/>
</dbReference>
<evidence type="ECO:0000313" key="3">
    <source>
        <dbReference type="EMBL" id="GAA3517027.1"/>
    </source>
</evidence>
<gene>
    <name evidence="3" type="ORF">GCM10022393_33880</name>
</gene>
<organism evidence="3 4">
    <name type="scientific">Aquimarina addita</name>
    <dbReference type="NCBI Taxonomy" id="870485"/>
    <lineage>
        <taxon>Bacteria</taxon>
        <taxon>Pseudomonadati</taxon>
        <taxon>Bacteroidota</taxon>
        <taxon>Flavobacteriia</taxon>
        <taxon>Flavobacteriales</taxon>
        <taxon>Flavobacteriaceae</taxon>
        <taxon>Aquimarina</taxon>
    </lineage>
</organism>
<sequence length="122" mass="14256">MKARNLVLIAIIVLSVSYMSYRLIRNLNIDSKVNQELVENSIILDVRTNWEYKRGALPNSVNIKMSDLKTIDIPIEKDKNIITYCSHGLRSIKAKYILKKRGYYHVYNGGSIHDLEKYFNNY</sequence>
<keyword evidence="1" id="KW-0472">Membrane</keyword>
<proteinExistence type="predicted"/>
<keyword evidence="1" id="KW-1133">Transmembrane helix</keyword>
<name>A0ABP6USF7_9FLAO</name>
<dbReference type="EMBL" id="BAABCW010000017">
    <property type="protein sequence ID" value="GAA3517027.1"/>
    <property type="molecule type" value="Genomic_DNA"/>
</dbReference>
<feature type="domain" description="Rhodanese" evidence="2">
    <location>
        <begin position="37"/>
        <end position="117"/>
    </location>
</feature>
<protein>
    <recommendedName>
        <fullName evidence="2">Rhodanese domain-containing protein</fullName>
    </recommendedName>
</protein>
<evidence type="ECO:0000256" key="1">
    <source>
        <dbReference type="SAM" id="Phobius"/>
    </source>
</evidence>
<dbReference type="Pfam" id="PF00581">
    <property type="entry name" value="Rhodanese"/>
    <property type="match status" value="1"/>
</dbReference>
<feature type="transmembrane region" description="Helical" evidence="1">
    <location>
        <begin position="6"/>
        <end position="24"/>
    </location>
</feature>
<dbReference type="InterPro" id="IPR050229">
    <property type="entry name" value="GlpE_sulfurtransferase"/>
</dbReference>
<reference evidence="4" key="1">
    <citation type="journal article" date="2019" name="Int. J. Syst. Evol. Microbiol.">
        <title>The Global Catalogue of Microorganisms (GCM) 10K type strain sequencing project: providing services to taxonomists for standard genome sequencing and annotation.</title>
        <authorList>
            <consortium name="The Broad Institute Genomics Platform"/>
            <consortium name="The Broad Institute Genome Sequencing Center for Infectious Disease"/>
            <person name="Wu L."/>
            <person name="Ma J."/>
        </authorList>
    </citation>
    <scope>NUCLEOTIDE SEQUENCE [LARGE SCALE GENOMIC DNA]</scope>
    <source>
        <strain evidence="4">JCM 17106</strain>
    </source>
</reference>
<keyword evidence="4" id="KW-1185">Reference proteome</keyword>
<dbReference type="PANTHER" id="PTHR43031:SF1">
    <property type="entry name" value="PYRIDINE NUCLEOTIDE-DISULPHIDE OXIDOREDUCTASE"/>
    <property type="match status" value="1"/>
</dbReference>
<dbReference type="SUPFAM" id="SSF52821">
    <property type="entry name" value="Rhodanese/Cell cycle control phosphatase"/>
    <property type="match status" value="1"/>
</dbReference>
<dbReference type="Gene3D" id="3.40.250.10">
    <property type="entry name" value="Rhodanese-like domain"/>
    <property type="match status" value="1"/>
</dbReference>
<dbReference type="PROSITE" id="PS50206">
    <property type="entry name" value="RHODANESE_3"/>
    <property type="match status" value="1"/>
</dbReference>
<evidence type="ECO:0000259" key="2">
    <source>
        <dbReference type="PROSITE" id="PS50206"/>
    </source>
</evidence>
<dbReference type="PANTHER" id="PTHR43031">
    <property type="entry name" value="FAD-DEPENDENT OXIDOREDUCTASE"/>
    <property type="match status" value="1"/>
</dbReference>
<dbReference type="SMART" id="SM00450">
    <property type="entry name" value="RHOD"/>
    <property type="match status" value="1"/>
</dbReference>
<keyword evidence="1" id="KW-0812">Transmembrane</keyword>
<dbReference type="InterPro" id="IPR001763">
    <property type="entry name" value="Rhodanese-like_dom"/>
</dbReference>
<dbReference type="RefSeq" id="WP_344929461.1">
    <property type="nucleotide sequence ID" value="NZ_BAABCW010000017.1"/>
</dbReference>
<accession>A0ABP6USF7</accession>